<dbReference type="InterPro" id="IPR036390">
    <property type="entry name" value="WH_DNA-bd_sf"/>
</dbReference>
<dbReference type="AlphaFoldDB" id="A0ABD5RXY6"/>
<name>A0ABD5RXY6_9EURY</name>
<gene>
    <name evidence="5" type="ORF">ACFQE1_06670</name>
</gene>
<dbReference type="EMBL" id="JBHSWU010000094">
    <property type="protein sequence ID" value="MFC6724061.1"/>
    <property type="molecule type" value="Genomic_DNA"/>
</dbReference>
<dbReference type="PANTHER" id="PTHR30136">
    <property type="entry name" value="HELIX-TURN-HELIX TRANSCRIPTIONAL REGULATOR, ICLR FAMILY"/>
    <property type="match status" value="1"/>
</dbReference>
<dbReference type="SMART" id="SM00346">
    <property type="entry name" value="HTH_ICLR"/>
    <property type="match status" value="1"/>
</dbReference>
<evidence type="ECO:0000256" key="2">
    <source>
        <dbReference type="ARBA" id="ARBA00023125"/>
    </source>
</evidence>
<evidence type="ECO:0000313" key="5">
    <source>
        <dbReference type="EMBL" id="MFC6724061.1"/>
    </source>
</evidence>
<dbReference type="InterPro" id="IPR036388">
    <property type="entry name" value="WH-like_DNA-bd_sf"/>
</dbReference>
<evidence type="ECO:0000313" key="6">
    <source>
        <dbReference type="Proteomes" id="UP001596328"/>
    </source>
</evidence>
<keyword evidence="1" id="KW-0805">Transcription regulation</keyword>
<dbReference type="GO" id="GO:0006355">
    <property type="term" value="P:regulation of DNA-templated transcription"/>
    <property type="evidence" value="ECO:0007669"/>
    <property type="project" value="UniProtKB-ARBA"/>
</dbReference>
<dbReference type="InterPro" id="IPR029016">
    <property type="entry name" value="GAF-like_dom_sf"/>
</dbReference>
<dbReference type="Pfam" id="PF01614">
    <property type="entry name" value="IclR_C"/>
    <property type="match status" value="1"/>
</dbReference>
<accession>A0ABD5RXY6</accession>
<dbReference type="InterPro" id="IPR005471">
    <property type="entry name" value="Tscrpt_reg_IclR_N"/>
</dbReference>
<keyword evidence="6" id="KW-1185">Reference proteome</keyword>
<reference evidence="5 6" key="1">
    <citation type="journal article" date="2019" name="Int. J. Syst. Evol. Microbiol.">
        <title>The Global Catalogue of Microorganisms (GCM) 10K type strain sequencing project: providing services to taxonomists for standard genome sequencing and annotation.</title>
        <authorList>
            <consortium name="The Broad Institute Genomics Platform"/>
            <consortium name="The Broad Institute Genome Sequencing Center for Infectious Disease"/>
            <person name="Wu L."/>
            <person name="Ma J."/>
        </authorList>
    </citation>
    <scope>NUCLEOTIDE SEQUENCE [LARGE SCALE GENOMIC DNA]</scope>
    <source>
        <strain evidence="5 6">NBRC 111368</strain>
    </source>
</reference>
<feature type="domain" description="IclR-ED" evidence="4">
    <location>
        <begin position="78"/>
        <end position="261"/>
    </location>
</feature>
<dbReference type="InterPro" id="IPR050707">
    <property type="entry name" value="HTH_MetabolicPath_Reg"/>
</dbReference>
<dbReference type="SUPFAM" id="SSF46785">
    <property type="entry name" value="Winged helix' DNA-binding domain"/>
    <property type="match status" value="1"/>
</dbReference>
<keyword evidence="3" id="KW-0804">Transcription</keyword>
<dbReference type="PROSITE" id="PS51078">
    <property type="entry name" value="ICLR_ED"/>
    <property type="match status" value="1"/>
</dbReference>
<proteinExistence type="predicted"/>
<comment type="caution">
    <text evidence="5">The sequence shown here is derived from an EMBL/GenBank/DDBJ whole genome shotgun (WGS) entry which is preliminary data.</text>
</comment>
<dbReference type="SUPFAM" id="SSF55781">
    <property type="entry name" value="GAF domain-like"/>
    <property type="match status" value="1"/>
</dbReference>
<organism evidence="5 6">
    <name type="scientific">Halobium palmae</name>
    <dbReference type="NCBI Taxonomy" id="1776492"/>
    <lineage>
        <taxon>Archaea</taxon>
        <taxon>Methanobacteriati</taxon>
        <taxon>Methanobacteriota</taxon>
        <taxon>Stenosarchaea group</taxon>
        <taxon>Halobacteria</taxon>
        <taxon>Halobacteriales</taxon>
        <taxon>Haloferacaceae</taxon>
        <taxon>Halobium</taxon>
    </lineage>
</organism>
<evidence type="ECO:0000256" key="1">
    <source>
        <dbReference type="ARBA" id="ARBA00023015"/>
    </source>
</evidence>
<dbReference type="GO" id="GO:0003677">
    <property type="term" value="F:DNA binding"/>
    <property type="evidence" value="ECO:0007669"/>
    <property type="project" value="UniProtKB-KW"/>
</dbReference>
<dbReference type="Proteomes" id="UP001596328">
    <property type="component" value="Unassembled WGS sequence"/>
</dbReference>
<dbReference type="Gene3D" id="1.10.10.10">
    <property type="entry name" value="Winged helix-like DNA-binding domain superfamily/Winged helix DNA-binding domain"/>
    <property type="match status" value="1"/>
</dbReference>
<protein>
    <submittedName>
        <fullName evidence="5">IclR family transcriptional regulator</fullName>
    </submittedName>
</protein>
<evidence type="ECO:0000259" key="4">
    <source>
        <dbReference type="PROSITE" id="PS51078"/>
    </source>
</evidence>
<dbReference type="PANTHER" id="PTHR30136:SF35">
    <property type="entry name" value="HTH-TYPE TRANSCRIPTIONAL REGULATOR RV1719"/>
    <property type="match status" value="1"/>
</dbReference>
<keyword evidence="2" id="KW-0238">DNA-binding</keyword>
<sequence>MDRDSKRETNAAGSTPTIKSVETAHRIIETLLEIGPATATEVANHADLSTGGTYKQLKTLQKGDFVVCRDRKYRLGYRFLDIGGRIRYQHPNSQIIKSKMRELAEETDETSIYTVLENTRTVTLFREMGTKGVSTRTRIGKRLYPHETAAGKVILSQLSTREVERVLDAVGLPRVTENTITDQETFLDELAAVRERGYAYNLGESVDGLVAIAAPLIPGETVLGACSVTGPYHRLKGDPIDEAVTESLLSFVNDLELNIAHSQTV</sequence>
<dbReference type="InterPro" id="IPR014757">
    <property type="entry name" value="Tscrpt_reg_IclR_C"/>
</dbReference>
<evidence type="ECO:0000256" key="3">
    <source>
        <dbReference type="ARBA" id="ARBA00023163"/>
    </source>
</evidence>
<dbReference type="Gene3D" id="3.30.450.40">
    <property type="match status" value="1"/>
</dbReference>